<sequence>MPSRFAAVTNKEISQLIKQAVSEIHEESDEARGGSFHRSSTAVMVAFL</sequence>
<accession>A0ABN8RDB0</accession>
<keyword evidence="2" id="KW-1185">Reference proteome</keyword>
<feature type="non-terminal residue" evidence="1">
    <location>
        <position position="48"/>
    </location>
</feature>
<reference evidence="1 2" key="1">
    <citation type="submission" date="2022-05" db="EMBL/GenBank/DDBJ databases">
        <authorList>
            <consortium name="Genoscope - CEA"/>
            <person name="William W."/>
        </authorList>
    </citation>
    <scope>NUCLEOTIDE SEQUENCE [LARGE SCALE GENOMIC DNA]</scope>
</reference>
<comment type="caution">
    <text evidence="1">The sequence shown here is derived from an EMBL/GenBank/DDBJ whole genome shotgun (WGS) entry which is preliminary data.</text>
</comment>
<organism evidence="1 2">
    <name type="scientific">Porites lobata</name>
    <dbReference type="NCBI Taxonomy" id="104759"/>
    <lineage>
        <taxon>Eukaryota</taxon>
        <taxon>Metazoa</taxon>
        <taxon>Cnidaria</taxon>
        <taxon>Anthozoa</taxon>
        <taxon>Hexacorallia</taxon>
        <taxon>Scleractinia</taxon>
        <taxon>Fungiina</taxon>
        <taxon>Poritidae</taxon>
        <taxon>Porites</taxon>
    </lineage>
</organism>
<evidence type="ECO:0000313" key="1">
    <source>
        <dbReference type="EMBL" id="CAH3177012.1"/>
    </source>
</evidence>
<gene>
    <name evidence="1" type="ORF">PLOB_00018953</name>
</gene>
<name>A0ABN8RDB0_9CNID</name>
<dbReference type="EMBL" id="CALNXK010000220">
    <property type="protein sequence ID" value="CAH3177012.1"/>
    <property type="molecule type" value="Genomic_DNA"/>
</dbReference>
<proteinExistence type="predicted"/>
<protein>
    <submittedName>
        <fullName evidence="1">Uncharacterized protein</fullName>
    </submittedName>
</protein>
<dbReference type="Proteomes" id="UP001159405">
    <property type="component" value="Unassembled WGS sequence"/>
</dbReference>
<evidence type="ECO:0000313" key="2">
    <source>
        <dbReference type="Proteomes" id="UP001159405"/>
    </source>
</evidence>